<keyword evidence="2" id="KW-1185">Reference proteome</keyword>
<evidence type="ECO:0000313" key="1">
    <source>
        <dbReference type="EMBL" id="SJL11983.1"/>
    </source>
</evidence>
<organism evidence="1 2">
    <name type="scientific">Armillaria ostoyae</name>
    <name type="common">Armillaria root rot fungus</name>
    <dbReference type="NCBI Taxonomy" id="47428"/>
    <lineage>
        <taxon>Eukaryota</taxon>
        <taxon>Fungi</taxon>
        <taxon>Dikarya</taxon>
        <taxon>Basidiomycota</taxon>
        <taxon>Agaricomycotina</taxon>
        <taxon>Agaricomycetes</taxon>
        <taxon>Agaricomycetidae</taxon>
        <taxon>Agaricales</taxon>
        <taxon>Marasmiineae</taxon>
        <taxon>Physalacriaceae</taxon>
        <taxon>Armillaria</taxon>
    </lineage>
</organism>
<proteinExistence type="predicted"/>
<sequence length="245" mass="27569">MIPDFLHCEAISILERCHDPRWSRYRYSFNGRDKGKITLWALIGIGKDHDWNAHIVRLSLYSLLVGDVQGFRRFDYRYLSLTLGTTHVTSIHLTNVDCERMKDADGSFIAQPPRCLLAIDEGRYFTTSLGDTEVTLCDWKFLPASTTTPITWLPSRISNRNQSMIAFCPAFSGANSWSDKKNSLFPITCSLDDSVFLPSRTAFNVFRSGRLAGGRASSCISTSPDLANTVILIKELLSPRLESHP</sequence>
<dbReference type="AlphaFoldDB" id="A0A284RT85"/>
<name>A0A284RT85_ARMOS</name>
<accession>A0A284RT85</accession>
<protein>
    <submittedName>
        <fullName evidence="1">Uncharacterized protein</fullName>
    </submittedName>
</protein>
<dbReference type="EMBL" id="FUEG01000015">
    <property type="protein sequence ID" value="SJL11983.1"/>
    <property type="molecule type" value="Genomic_DNA"/>
</dbReference>
<reference evidence="2" key="1">
    <citation type="journal article" date="2017" name="Nat. Ecol. Evol.">
        <title>Genome expansion and lineage-specific genetic innovations in the forest pathogenic fungi Armillaria.</title>
        <authorList>
            <person name="Sipos G."/>
            <person name="Prasanna A.N."/>
            <person name="Walter M.C."/>
            <person name="O'Connor E."/>
            <person name="Balint B."/>
            <person name="Krizsan K."/>
            <person name="Kiss B."/>
            <person name="Hess J."/>
            <person name="Varga T."/>
            <person name="Slot J."/>
            <person name="Riley R."/>
            <person name="Boka B."/>
            <person name="Rigling D."/>
            <person name="Barry K."/>
            <person name="Lee J."/>
            <person name="Mihaltcheva S."/>
            <person name="LaButti K."/>
            <person name="Lipzen A."/>
            <person name="Waldron R."/>
            <person name="Moloney N.M."/>
            <person name="Sperisen C."/>
            <person name="Kredics L."/>
            <person name="Vagvoelgyi C."/>
            <person name="Patrignani A."/>
            <person name="Fitzpatrick D."/>
            <person name="Nagy I."/>
            <person name="Doyle S."/>
            <person name="Anderson J.B."/>
            <person name="Grigoriev I.V."/>
            <person name="Gueldener U."/>
            <person name="Muensterkoetter M."/>
            <person name="Nagy L.G."/>
        </authorList>
    </citation>
    <scope>NUCLEOTIDE SEQUENCE [LARGE SCALE GENOMIC DNA]</scope>
    <source>
        <strain evidence="2">C18/9</strain>
    </source>
</reference>
<dbReference type="Proteomes" id="UP000219338">
    <property type="component" value="Unassembled WGS sequence"/>
</dbReference>
<gene>
    <name evidence="1" type="ORF">ARMOST_15397</name>
</gene>
<evidence type="ECO:0000313" key="2">
    <source>
        <dbReference type="Proteomes" id="UP000219338"/>
    </source>
</evidence>